<dbReference type="EMBL" id="JAUKUA010000002">
    <property type="protein sequence ID" value="KAK0725876.1"/>
    <property type="molecule type" value="Genomic_DNA"/>
</dbReference>
<dbReference type="Proteomes" id="UP001172102">
    <property type="component" value="Unassembled WGS sequence"/>
</dbReference>
<proteinExistence type="predicted"/>
<name>A0AA40B1C2_9PEZI</name>
<protein>
    <submittedName>
        <fullName evidence="1">Uncharacterized protein</fullName>
    </submittedName>
</protein>
<evidence type="ECO:0000313" key="1">
    <source>
        <dbReference type="EMBL" id="KAK0725876.1"/>
    </source>
</evidence>
<comment type="caution">
    <text evidence="1">The sequence shown here is derived from an EMBL/GenBank/DDBJ whole genome shotgun (WGS) entry which is preliminary data.</text>
</comment>
<sequence>MAEIVGVVISGLAMASTLNDCVDLPAYISDHHLKGHCIGYLSTACYFLFLSNYDARNPLLLFHPHSVARALPAVDESRQTRCS</sequence>
<dbReference type="AlphaFoldDB" id="A0AA40B1C2"/>
<evidence type="ECO:0000313" key="2">
    <source>
        <dbReference type="Proteomes" id="UP001172102"/>
    </source>
</evidence>
<gene>
    <name evidence="1" type="ORF">B0H67DRAFT_571780</name>
</gene>
<keyword evidence="2" id="KW-1185">Reference proteome</keyword>
<organism evidence="1 2">
    <name type="scientific">Lasiosphaeris hirsuta</name>
    <dbReference type="NCBI Taxonomy" id="260670"/>
    <lineage>
        <taxon>Eukaryota</taxon>
        <taxon>Fungi</taxon>
        <taxon>Dikarya</taxon>
        <taxon>Ascomycota</taxon>
        <taxon>Pezizomycotina</taxon>
        <taxon>Sordariomycetes</taxon>
        <taxon>Sordariomycetidae</taxon>
        <taxon>Sordariales</taxon>
        <taxon>Lasiosphaeriaceae</taxon>
        <taxon>Lasiosphaeris</taxon>
    </lineage>
</organism>
<accession>A0AA40B1C2</accession>
<reference evidence="1" key="1">
    <citation type="submission" date="2023-06" db="EMBL/GenBank/DDBJ databases">
        <title>Genome-scale phylogeny and comparative genomics of the fungal order Sordariales.</title>
        <authorList>
            <consortium name="Lawrence Berkeley National Laboratory"/>
            <person name="Hensen N."/>
            <person name="Bonometti L."/>
            <person name="Westerberg I."/>
            <person name="Brannstrom I.O."/>
            <person name="Guillou S."/>
            <person name="Cros-Aarteil S."/>
            <person name="Calhoun S."/>
            <person name="Haridas S."/>
            <person name="Kuo A."/>
            <person name="Mondo S."/>
            <person name="Pangilinan J."/>
            <person name="Riley R."/>
            <person name="Labutti K."/>
            <person name="Andreopoulos B."/>
            <person name="Lipzen A."/>
            <person name="Chen C."/>
            <person name="Yanf M."/>
            <person name="Daum C."/>
            <person name="Ng V."/>
            <person name="Clum A."/>
            <person name="Steindorff A."/>
            <person name="Ohm R."/>
            <person name="Martin F."/>
            <person name="Silar P."/>
            <person name="Natvig D."/>
            <person name="Lalanne C."/>
            <person name="Gautier V."/>
            <person name="Ament-Velasquez S.L."/>
            <person name="Kruys A."/>
            <person name="Hutchinson M.I."/>
            <person name="Powell A.J."/>
            <person name="Barry K."/>
            <person name="Miller A.N."/>
            <person name="Grigoriev I.V."/>
            <person name="Debuchy R."/>
            <person name="Gladieux P."/>
            <person name="Thoren M.H."/>
            <person name="Johannesson H."/>
        </authorList>
    </citation>
    <scope>NUCLEOTIDE SEQUENCE</scope>
    <source>
        <strain evidence="1">SMH4607-1</strain>
    </source>
</reference>